<dbReference type="EMBL" id="JAZHFV010000004">
    <property type="protein sequence ID" value="MEX4008643.1"/>
    <property type="molecule type" value="Genomic_DNA"/>
</dbReference>
<comment type="catalytic activity">
    <reaction evidence="9">
        <text>L-valine + 2-oxoglutarate = 3-methyl-2-oxobutanoate + L-glutamate</text>
        <dbReference type="Rhea" id="RHEA:24813"/>
        <dbReference type="ChEBI" id="CHEBI:11851"/>
        <dbReference type="ChEBI" id="CHEBI:16810"/>
        <dbReference type="ChEBI" id="CHEBI:29985"/>
        <dbReference type="ChEBI" id="CHEBI:57762"/>
        <dbReference type="EC" id="2.6.1.42"/>
    </reaction>
</comment>
<proteinExistence type="inferred from homology"/>
<dbReference type="NCBIfam" id="NF005729">
    <property type="entry name" value="PRK07546.1-3"/>
    <property type="match status" value="1"/>
</dbReference>
<dbReference type="InterPro" id="IPR043132">
    <property type="entry name" value="BCAT-like_C"/>
</dbReference>
<evidence type="ECO:0000256" key="5">
    <source>
        <dbReference type="ARBA" id="ARBA00009320"/>
    </source>
</evidence>
<comment type="catalytic activity">
    <reaction evidence="11">
        <text>L-leucine + 2-oxoglutarate = 4-methyl-2-oxopentanoate + L-glutamate</text>
        <dbReference type="Rhea" id="RHEA:18321"/>
        <dbReference type="ChEBI" id="CHEBI:16810"/>
        <dbReference type="ChEBI" id="CHEBI:17865"/>
        <dbReference type="ChEBI" id="CHEBI:29985"/>
        <dbReference type="ChEBI" id="CHEBI:57427"/>
        <dbReference type="EC" id="2.6.1.42"/>
    </reaction>
</comment>
<dbReference type="InterPro" id="IPR001544">
    <property type="entry name" value="Aminotrans_IV"/>
</dbReference>
<evidence type="ECO:0000313" key="12">
    <source>
        <dbReference type="EMBL" id="MEX4008643.1"/>
    </source>
</evidence>
<dbReference type="RefSeq" id="WP_368803637.1">
    <property type="nucleotide sequence ID" value="NZ_JAZHFV010000004.1"/>
</dbReference>
<comment type="function">
    <text evidence="1">Acts on leucine, isoleucine and valine.</text>
</comment>
<reference evidence="12 13" key="1">
    <citation type="submission" date="2024-01" db="EMBL/GenBank/DDBJ databases">
        <title>New evidence supports the origin of RcGTA from prophage.</title>
        <authorList>
            <person name="Xu Y."/>
            <person name="Liu B."/>
            <person name="Chen F."/>
        </authorList>
    </citation>
    <scope>NUCLEOTIDE SEQUENCE [LARGE SCALE GENOMIC DNA]</scope>
    <source>
        <strain evidence="12 13">CBW1107-2</strain>
    </source>
</reference>
<keyword evidence="8" id="KW-0100">Branched-chain amino acid biosynthesis</keyword>
<keyword evidence="13" id="KW-1185">Reference proteome</keyword>
<keyword evidence="12" id="KW-0808">Transferase</keyword>
<dbReference type="Proteomes" id="UP001559025">
    <property type="component" value="Unassembled WGS sequence"/>
</dbReference>
<evidence type="ECO:0000313" key="13">
    <source>
        <dbReference type="Proteomes" id="UP001559025"/>
    </source>
</evidence>
<protein>
    <recommendedName>
        <fullName evidence="7">Probable branched-chain-amino-acid aminotransferase</fullName>
        <ecNumber evidence="6">2.6.1.42</ecNumber>
    </recommendedName>
</protein>
<dbReference type="NCBIfam" id="NF005731">
    <property type="entry name" value="PRK07546.1-5"/>
    <property type="match status" value="1"/>
</dbReference>
<evidence type="ECO:0000256" key="2">
    <source>
        <dbReference type="ARBA" id="ARBA00004824"/>
    </source>
</evidence>
<evidence type="ECO:0000256" key="3">
    <source>
        <dbReference type="ARBA" id="ARBA00004931"/>
    </source>
</evidence>
<comment type="catalytic activity">
    <reaction evidence="10">
        <text>L-isoleucine + 2-oxoglutarate = (S)-3-methyl-2-oxopentanoate + L-glutamate</text>
        <dbReference type="Rhea" id="RHEA:24801"/>
        <dbReference type="ChEBI" id="CHEBI:16810"/>
        <dbReference type="ChEBI" id="CHEBI:29985"/>
        <dbReference type="ChEBI" id="CHEBI:35146"/>
        <dbReference type="ChEBI" id="CHEBI:58045"/>
        <dbReference type="EC" id="2.6.1.42"/>
    </reaction>
</comment>
<dbReference type="SUPFAM" id="SSF56752">
    <property type="entry name" value="D-aminoacid aminotransferase-like PLP-dependent enzymes"/>
    <property type="match status" value="1"/>
</dbReference>
<dbReference type="InterPro" id="IPR043131">
    <property type="entry name" value="BCAT-like_N"/>
</dbReference>
<gene>
    <name evidence="12" type="ORF">V1479_15120</name>
</gene>
<organism evidence="12 13">
    <name type="scientific">Neoaquamicrobium sediminum</name>
    <dbReference type="NCBI Taxonomy" id="1849104"/>
    <lineage>
        <taxon>Bacteria</taxon>
        <taxon>Pseudomonadati</taxon>
        <taxon>Pseudomonadota</taxon>
        <taxon>Alphaproteobacteria</taxon>
        <taxon>Hyphomicrobiales</taxon>
        <taxon>Phyllobacteriaceae</taxon>
        <taxon>Neoaquamicrobium</taxon>
    </lineage>
</organism>
<dbReference type="Gene3D" id="3.30.470.10">
    <property type="match status" value="1"/>
</dbReference>
<keyword evidence="8" id="KW-0028">Amino-acid biosynthesis</keyword>
<evidence type="ECO:0000256" key="10">
    <source>
        <dbReference type="ARBA" id="ARBA00048798"/>
    </source>
</evidence>
<comment type="pathway">
    <text evidence="3">Amino-acid biosynthesis; L-valine biosynthesis; L-valine from pyruvate: step 4/4.</text>
</comment>
<sequence length="224" mass="24563">MSAERPLRYGREAGFHLIETMRREADGTVPRLELHLARLSASAAALGFACDIGKIAAQLETIEAADHPLRVRLALWKDGSSDVEITPFVAVDTDTVWTLRLAAERLNSADPLLRHKTSRRAVYDRARSEFSRAEADEVLLLNEKGELCEGTITTLFARVDDGPLVTPPLECGLLTGVLRAELIALGLAREHVLTPEDAFSARELFVGNSLRGLVPARLDAKMRA</sequence>
<evidence type="ECO:0000256" key="9">
    <source>
        <dbReference type="ARBA" id="ARBA00048212"/>
    </source>
</evidence>
<comment type="pathway">
    <text evidence="2">Amino-acid biosynthesis; L-isoleucine biosynthesis; L-isoleucine from 2-oxobutanoate: step 4/4.</text>
</comment>
<dbReference type="Gene3D" id="3.20.10.10">
    <property type="entry name" value="D-amino Acid Aminotransferase, subunit A, domain 2"/>
    <property type="match status" value="1"/>
</dbReference>
<evidence type="ECO:0000256" key="1">
    <source>
        <dbReference type="ARBA" id="ARBA00003109"/>
    </source>
</evidence>
<comment type="caution">
    <text evidence="12">The sequence shown here is derived from an EMBL/GenBank/DDBJ whole genome shotgun (WGS) entry which is preliminary data.</text>
</comment>
<dbReference type="PANTHER" id="PTHR42743:SF11">
    <property type="entry name" value="AMINODEOXYCHORISMATE LYASE"/>
    <property type="match status" value="1"/>
</dbReference>
<dbReference type="InterPro" id="IPR050571">
    <property type="entry name" value="Class-IV_PLP-Dep_Aminotrnsfr"/>
</dbReference>
<evidence type="ECO:0000256" key="4">
    <source>
        <dbReference type="ARBA" id="ARBA00005072"/>
    </source>
</evidence>
<dbReference type="InterPro" id="IPR036038">
    <property type="entry name" value="Aminotransferase-like"/>
</dbReference>
<dbReference type="PANTHER" id="PTHR42743">
    <property type="entry name" value="AMINO-ACID AMINOTRANSFERASE"/>
    <property type="match status" value="1"/>
</dbReference>
<dbReference type="Pfam" id="PF01063">
    <property type="entry name" value="Aminotran_4"/>
    <property type="match status" value="1"/>
</dbReference>
<evidence type="ECO:0000256" key="11">
    <source>
        <dbReference type="ARBA" id="ARBA00049229"/>
    </source>
</evidence>
<evidence type="ECO:0000256" key="8">
    <source>
        <dbReference type="ARBA" id="ARBA00023304"/>
    </source>
</evidence>
<evidence type="ECO:0000256" key="7">
    <source>
        <dbReference type="ARBA" id="ARBA00014472"/>
    </source>
</evidence>
<accession>A0ABV3WVD9</accession>
<evidence type="ECO:0000256" key="6">
    <source>
        <dbReference type="ARBA" id="ARBA00013053"/>
    </source>
</evidence>
<dbReference type="EC" id="2.6.1.42" evidence="6"/>
<comment type="pathway">
    <text evidence="4">Amino-acid biosynthesis; L-leucine biosynthesis; L-leucine from 3-methyl-2-oxobutanoate: step 4/4.</text>
</comment>
<dbReference type="GO" id="GO:0008483">
    <property type="term" value="F:transaminase activity"/>
    <property type="evidence" value="ECO:0007669"/>
    <property type="project" value="UniProtKB-KW"/>
</dbReference>
<keyword evidence="12" id="KW-0032">Aminotransferase</keyword>
<name>A0ABV3WVD9_9HYPH</name>
<comment type="similarity">
    <text evidence="5">Belongs to the class-IV pyridoxal-phosphate-dependent aminotransferase family.</text>
</comment>